<comment type="cofactor">
    <cofactor evidence="7">
        <name>Zn(2+)</name>
        <dbReference type="ChEBI" id="CHEBI:29105"/>
    </cofactor>
    <text evidence="7">Binds 1 zinc ion per subunit.</text>
</comment>
<name>A0A517YW24_9BACT</name>
<protein>
    <submittedName>
        <fullName evidence="9">Zinc uptake regulation protein</fullName>
    </submittedName>
</protein>
<keyword evidence="10" id="KW-1185">Reference proteome</keyword>
<dbReference type="GO" id="GO:0000976">
    <property type="term" value="F:transcription cis-regulatory region binding"/>
    <property type="evidence" value="ECO:0007669"/>
    <property type="project" value="TreeGrafter"/>
</dbReference>
<dbReference type="PANTHER" id="PTHR33202">
    <property type="entry name" value="ZINC UPTAKE REGULATION PROTEIN"/>
    <property type="match status" value="1"/>
</dbReference>
<evidence type="ECO:0000256" key="4">
    <source>
        <dbReference type="ARBA" id="ARBA00023015"/>
    </source>
</evidence>
<evidence type="ECO:0000256" key="3">
    <source>
        <dbReference type="ARBA" id="ARBA00022833"/>
    </source>
</evidence>
<dbReference type="InterPro" id="IPR036390">
    <property type="entry name" value="WH_DNA-bd_sf"/>
</dbReference>
<evidence type="ECO:0000256" key="1">
    <source>
        <dbReference type="ARBA" id="ARBA00007957"/>
    </source>
</evidence>
<evidence type="ECO:0000256" key="2">
    <source>
        <dbReference type="ARBA" id="ARBA00022491"/>
    </source>
</evidence>
<evidence type="ECO:0000256" key="6">
    <source>
        <dbReference type="ARBA" id="ARBA00023163"/>
    </source>
</evidence>
<keyword evidence="4" id="KW-0805">Transcription regulation</keyword>
<dbReference type="GO" id="GO:1900376">
    <property type="term" value="P:regulation of secondary metabolite biosynthetic process"/>
    <property type="evidence" value="ECO:0007669"/>
    <property type="project" value="TreeGrafter"/>
</dbReference>
<dbReference type="OrthoDB" id="8659436at2"/>
<dbReference type="Gene3D" id="1.10.10.10">
    <property type="entry name" value="Winged helix-like DNA-binding domain superfamily/Winged helix DNA-binding domain"/>
    <property type="match status" value="1"/>
</dbReference>
<dbReference type="Gene3D" id="3.30.1490.190">
    <property type="match status" value="1"/>
</dbReference>
<dbReference type="InterPro" id="IPR036388">
    <property type="entry name" value="WH-like_DNA-bd_sf"/>
</dbReference>
<keyword evidence="8" id="KW-0408">Iron</keyword>
<keyword evidence="3 7" id="KW-0862">Zinc</keyword>
<dbReference type="InterPro" id="IPR043135">
    <property type="entry name" value="Fur_C"/>
</dbReference>
<dbReference type="Proteomes" id="UP000317369">
    <property type="component" value="Chromosome"/>
</dbReference>
<dbReference type="InterPro" id="IPR002481">
    <property type="entry name" value="FUR"/>
</dbReference>
<proteinExistence type="inferred from homology"/>
<dbReference type="EMBL" id="CP036425">
    <property type="protein sequence ID" value="QDU34409.1"/>
    <property type="molecule type" value="Genomic_DNA"/>
</dbReference>
<feature type="binding site" evidence="7">
    <location>
        <position position="88"/>
    </location>
    <ligand>
        <name>Zn(2+)</name>
        <dbReference type="ChEBI" id="CHEBI:29105"/>
    </ligand>
</feature>
<accession>A0A517YW24</accession>
<comment type="cofactor">
    <cofactor evidence="8">
        <name>Mn(2+)</name>
        <dbReference type="ChEBI" id="CHEBI:29035"/>
    </cofactor>
    <cofactor evidence="8">
        <name>Fe(2+)</name>
        <dbReference type="ChEBI" id="CHEBI:29033"/>
    </cofactor>
    <text evidence="8">Binds 1 Mn(2+) or Fe(2+) ion per subunit.</text>
</comment>
<dbReference type="CDD" id="cd07153">
    <property type="entry name" value="Fur_like"/>
    <property type="match status" value="1"/>
</dbReference>
<dbReference type="KEGG" id="pcor:KS4_24780"/>
<evidence type="ECO:0000256" key="8">
    <source>
        <dbReference type="PIRSR" id="PIRSR602481-2"/>
    </source>
</evidence>
<dbReference type="GO" id="GO:0008270">
    <property type="term" value="F:zinc ion binding"/>
    <property type="evidence" value="ECO:0007669"/>
    <property type="project" value="TreeGrafter"/>
</dbReference>
<feature type="binding site" evidence="7">
    <location>
        <position position="91"/>
    </location>
    <ligand>
        <name>Zn(2+)</name>
        <dbReference type="ChEBI" id="CHEBI:29105"/>
    </ligand>
</feature>
<dbReference type="Pfam" id="PF01475">
    <property type="entry name" value="FUR"/>
    <property type="match status" value="1"/>
</dbReference>
<evidence type="ECO:0000256" key="5">
    <source>
        <dbReference type="ARBA" id="ARBA00023125"/>
    </source>
</evidence>
<dbReference type="RefSeq" id="WP_145078197.1">
    <property type="nucleotide sequence ID" value="NZ_CP036425.1"/>
</dbReference>
<organism evidence="9 10">
    <name type="scientific">Poriferisphaera corsica</name>
    <dbReference type="NCBI Taxonomy" id="2528020"/>
    <lineage>
        <taxon>Bacteria</taxon>
        <taxon>Pseudomonadati</taxon>
        <taxon>Planctomycetota</taxon>
        <taxon>Phycisphaerae</taxon>
        <taxon>Phycisphaerales</taxon>
        <taxon>Phycisphaeraceae</taxon>
        <taxon>Poriferisphaera</taxon>
    </lineage>
</organism>
<evidence type="ECO:0000256" key="7">
    <source>
        <dbReference type="PIRSR" id="PIRSR602481-1"/>
    </source>
</evidence>
<keyword evidence="2" id="KW-0678">Repressor</keyword>
<feature type="binding site" evidence="7">
    <location>
        <position position="130"/>
    </location>
    <ligand>
        <name>Zn(2+)</name>
        <dbReference type="ChEBI" id="CHEBI:29105"/>
    </ligand>
</feature>
<feature type="binding site" evidence="8">
    <location>
        <position position="119"/>
    </location>
    <ligand>
        <name>Fe cation</name>
        <dbReference type="ChEBI" id="CHEBI:24875"/>
    </ligand>
</feature>
<feature type="binding site" evidence="7">
    <location>
        <position position="127"/>
    </location>
    <ligand>
        <name>Zn(2+)</name>
        <dbReference type="ChEBI" id="CHEBI:29105"/>
    </ligand>
</feature>
<gene>
    <name evidence="9" type="primary">zur</name>
    <name evidence="9" type="ORF">KS4_24780</name>
</gene>
<keyword evidence="6" id="KW-0804">Transcription</keyword>
<keyword evidence="7" id="KW-0479">Metal-binding</keyword>
<feature type="binding site" evidence="8">
    <location>
        <position position="82"/>
    </location>
    <ligand>
        <name>Fe cation</name>
        <dbReference type="ChEBI" id="CHEBI:24875"/>
    </ligand>
</feature>
<dbReference type="PANTHER" id="PTHR33202:SF22">
    <property type="entry name" value="HYDROGEN PEROXIDE SENSITIVE REPRESSOR"/>
    <property type="match status" value="1"/>
</dbReference>
<dbReference type="GO" id="GO:0003700">
    <property type="term" value="F:DNA-binding transcription factor activity"/>
    <property type="evidence" value="ECO:0007669"/>
    <property type="project" value="InterPro"/>
</dbReference>
<sequence>MSEVKTNNPKRNTVQRKSVEQVIETAEGPLTVQEIHDIANAQCGVGIATVYRIVKALHEGGQIKCVVLPDGQNRYEAAHLGHHHHFRCRVCGRVFDLHMCPVSLPEGTTLPGGFVVDGHELTLFGLCPECVEKGLAAVDADLEEERACGCES</sequence>
<dbReference type="GO" id="GO:0045892">
    <property type="term" value="P:negative regulation of DNA-templated transcription"/>
    <property type="evidence" value="ECO:0007669"/>
    <property type="project" value="TreeGrafter"/>
</dbReference>
<keyword evidence="5" id="KW-0238">DNA-binding</keyword>
<comment type="similarity">
    <text evidence="1">Belongs to the Fur family.</text>
</comment>
<dbReference type="SUPFAM" id="SSF46785">
    <property type="entry name" value="Winged helix' DNA-binding domain"/>
    <property type="match status" value="1"/>
</dbReference>
<dbReference type="AlphaFoldDB" id="A0A517YW24"/>
<reference evidence="9 10" key="1">
    <citation type="submission" date="2019-02" db="EMBL/GenBank/DDBJ databases">
        <title>Deep-cultivation of Planctomycetes and their phenomic and genomic characterization uncovers novel biology.</title>
        <authorList>
            <person name="Wiegand S."/>
            <person name="Jogler M."/>
            <person name="Boedeker C."/>
            <person name="Pinto D."/>
            <person name="Vollmers J."/>
            <person name="Rivas-Marin E."/>
            <person name="Kohn T."/>
            <person name="Peeters S.H."/>
            <person name="Heuer A."/>
            <person name="Rast P."/>
            <person name="Oberbeckmann S."/>
            <person name="Bunk B."/>
            <person name="Jeske O."/>
            <person name="Meyerdierks A."/>
            <person name="Storesund J.E."/>
            <person name="Kallscheuer N."/>
            <person name="Luecker S."/>
            <person name="Lage O.M."/>
            <person name="Pohl T."/>
            <person name="Merkel B.J."/>
            <person name="Hornburger P."/>
            <person name="Mueller R.-W."/>
            <person name="Bruemmer F."/>
            <person name="Labrenz M."/>
            <person name="Spormann A.M."/>
            <person name="Op den Camp H."/>
            <person name="Overmann J."/>
            <person name="Amann R."/>
            <person name="Jetten M.S.M."/>
            <person name="Mascher T."/>
            <person name="Medema M.H."/>
            <person name="Devos D.P."/>
            <person name="Kaster A.-K."/>
            <person name="Ovreas L."/>
            <person name="Rohde M."/>
            <person name="Galperin M.Y."/>
            <person name="Jogler C."/>
        </authorList>
    </citation>
    <scope>NUCLEOTIDE SEQUENCE [LARGE SCALE GENOMIC DNA]</scope>
    <source>
        <strain evidence="9 10">KS4</strain>
    </source>
</reference>
<evidence type="ECO:0000313" key="9">
    <source>
        <dbReference type="EMBL" id="QDU34409.1"/>
    </source>
</evidence>
<evidence type="ECO:0000313" key="10">
    <source>
        <dbReference type="Proteomes" id="UP000317369"/>
    </source>
</evidence>